<keyword evidence="3" id="KW-0472">Membrane</keyword>
<dbReference type="PANTHER" id="PTHR12080">
    <property type="entry name" value="SIGNALING LYMPHOCYTIC ACTIVATION MOLECULE"/>
    <property type="match status" value="1"/>
</dbReference>
<feature type="domain" description="Ig-like" evidence="5">
    <location>
        <begin position="130"/>
        <end position="207"/>
    </location>
</feature>
<gene>
    <name evidence="6" type="primary">Slamf7</name>
    <name evidence="6" type="ORF">ANHRUF_R06744</name>
</gene>
<dbReference type="GO" id="GO:0016020">
    <property type="term" value="C:membrane"/>
    <property type="evidence" value="ECO:0007669"/>
    <property type="project" value="UniProtKB-SubCell"/>
</dbReference>
<keyword evidence="2" id="KW-0732">Signal</keyword>
<comment type="caution">
    <text evidence="6">The sequence shown here is derived from an EMBL/GenBank/DDBJ whole genome shotgun (WGS) entry which is preliminary data.</text>
</comment>
<evidence type="ECO:0000259" key="5">
    <source>
        <dbReference type="PROSITE" id="PS50835"/>
    </source>
</evidence>
<dbReference type="Gene3D" id="2.60.40.10">
    <property type="entry name" value="Immunoglobulins"/>
    <property type="match status" value="2"/>
</dbReference>
<reference evidence="6 7" key="1">
    <citation type="submission" date="2019-09" db="EMBL/GenBank/DDBJ databases">
        <title>Bird 10,000 Genomes (B10K) Project - Family phase.</title>
        <authorList>
            <person name="Zhang G."/>
        </authorList>
    </citation>
    <scope>NUCLEOTIDE SEQUENCE [LARGE SCALE GENOMIC DNA]</scope>
    <source>
        <strain evidence="6">B10K-DU-029-28</strain>
    </source>
</reference>
<evidence type="ECO:0000313" key="6">
    <source>
        <dbReference type="EMBL" id="NXT89200.1"/>
    </source>
</evidence>
<dbReference type="Proteomes" id="UP000528690">
    <property type="component" value="Unassembled WGS sequence"/>
</dbReference>
<keyword evidence="4" id="KW-0325">Glycoprotein</keyword>
<dbReference type="InterPro" id="IPR015631">
    <property type="entry name" value="CD2/SLAM_rcpt"/>
</dbReference>
<organism evidence="6 7">
    <name type="scientific">Anhinga rufa</name>
    <name type="common">African darter</name>
    <dbReference type="NCBI Taxonomy" id="317792"/>
    <lineage>
        <taxon>Eukaryota</taxon>
        <taxon>Metazoa</taxon>
        <taxon>Chordata</taxon>
        <taxon>Craniata</taxon>
        <taxon>Vertebrata</taxon>
        <taxon>Euteleostomi</taxon>
        <taxon>Archelosauria</taxon>
        <taxon>Archosauria</taxon>
        <taxon>Dinosauria</taxon>
        <taxon>Saurischia</taxon>
        <taxon>Theropoda</taxon>
        <taxon>Coelurosauria</taxon>
        <taxon>Aves</taxon>
        <taxon>Neognathae</taxon>
        <taxon>Neoaves</taxon>
        <taxon>Aequornithes</taxon>
        <taxon>Suliformes</taxon>
        <taxon>Anhingidae</taxon>
        <taxon>Anhinga</taxon>
    </lineage>
</organism>
<evidence type="ECO:0000256" key="4">
    <source>
        <dbReference type="ARBA" id="ARBA00023180"/>
    </source>
</evidence>
<dbReference type="PROSITE" id="PS50835">
    <property type="entry name" value="IG_LIKE"/>
    <property type="match status" value="1"/>
</dbReference>
<dbReference type="InterPro" id="IPR013783">
    <property type="entry name" value="Ig-like_fold"/>
</dbReference>
<sequence length="222" mass="23887">SSTSQLPSSLCILPVRTLPSAWLLSPACTGDEFELIRAVGSSVTFTLPSTKEEVAAWSFHNELILVLKFGDPPEVSYFDHNYKTRLSFPNNGRALTISQLRINDTGTYTVKLAGQKTTFTLHVYRELTVPTVTCVEQNCSADGCRYTLHCTASGPGSGNVSYSWSMGGLTRSREPTVLVEETPPDELLPPLTCTAQNPVSSSNATVTSPAALCAGNGHGKMR</sequence>
<dbReference type="PANTHER" id="PTHR12080:SF55">
    <property type="entry name" value="LYMPHOCYTE FUNCTION-ASSOCIATED ANTIGEN 3"/>
    <property type="match status" value="1"/>
</dbReference>
<dbReference type="InterPro" id="IPR007110">
    <property type="entry name" value="Ig-like_dom"/>
</dbReference>
<keyword evidence="7" id="KW-1185">Reference proteome</keyword>
<evidence type="ECO:0000256" key="1">
    <source>
        <dbReference type="ARBA" id="ARBA00004370"/>
    </source>
</evidence>
<proteinExistence type="predicted"/>
<dbReference type="InterPro" id="IPR036179">
    <property type="entry name" value="Ig-like_dom_sf"/>
</dbReference>
<comment type="subcellular location">
    <subcellularLocation>
        <location evidence="1">Membrane</location>
    </subcellularLocation>
</comment>
<evidence type="ECO:0000256" key="3">
    <source>
        <dbReference type="ARBA" id="ARBA00023136"/>
    </source>
</evidence>
<evidence type="ECO:0000313" key="7">
    <source>
        <dbReference type="Proteomes" id="UP000528690"/>
    </source>
</evidence>
<evidence type="ECO:0000256" key="2">
    <source>
        <dbReference type="ARBA" id="ARBA00022729"/>
    </source>
</evidence>
<dbReference type="SUPFAM" id="SSF48726">
    <property type="entry name" value="Immunoglobulin"/>
    <property type="match status" value="2"/>
</dbReference>
<dbReference type="OrthoDB" id="8741746at2759"/>
<accession>A0A7L3GBK9</accession>
<feature type="non-terminal residue" evidence="6">
    <location>
        <position position="1"/>
    </location>
</feature>
<protein>
    <submittedName>
        <fullName evidence="6">SLAF7 protein</fullName>
    </submittedName>
</protein>
<feature type="non-terminal residue" evidence="6">
    <location>
        <position position="222"/>
    </location>
</feature>
<dbReference type="EMBL" id="VZTV01034568">
    <property type="protein sequence ID" value="NXT89200.1"/>
    <property type="molecule type" value="Genomic_DNA"/>
</dbReference>
<name>A0A7L3GBK9_9AVES</name>
<dbReference type="AlphaFoldDB" id="A0A7L3GBK9"/>